<reference evidence="3" key="1">
    <citation type="submission" date="2023-07" db="EMBL/GenBank/DDBJ databases">
        <title>30 novel species of actinomycetes from the DSMZ collection.</title>
        <authorList>
            <person name="Nouioui I."/>
        </authorList>
    </citation>
    <scope>NUCLEOTIDE SEQUENCE [LARGE SCALE GENOMIC DNA]</scope>
    <source>
        <strain evidence="3">DSM 41886</strain>
    </source>
</reference>
<evidence type="ECO:0000313" key="3">
    <source>
        <dbReference type="Proteomes" id="UP001183615"/>
    </source>
</evidence>
<comment type="caution">
    <text evidence="2">The sequence shown here is derived from an EMBL/GenBank/DDBJ whole genome shotgun (WGS) entry which is preliminary data.</text>
</comment>
<dbReference type="EMBL" id="JAVREV010000009">
    <property type="protein sequence ID" value="MDT0444326.1"/>
    <property type="molecule type" value="Genomic_DNA"/>
</dbReference>
<name>A0ABU2S5S0_9ACTN</name>
<sequence length="173" mass="18285">MDRVDGTGEHKQHGQFLQAVRQVGQGPGRALVRQVHVVDVQQDRALRRGAGQRVEQGAGGTVVRLRRPQVGVRRQAVQLFQEAGAHITLRLAGVDADDVAARGPGVIGEGGDDGGPAAGDGTAHQHDPAGPFRLHLCEKTGQPPDFMPPNHGSLHPSRTARVGRKVDVLVVGL</sequence>
<organism evidence="2 3">
    <name type="scientific">Streptomyces johnsoniae</name>
    <dbReference type="NCBI Taxonomy" id="3075532"/>
    <lineage>
        <taxon>Bacteria</taxon>
        <taxon>Bacillati</taxon>
        <taxon>Actinomycetota</taxon>
        <taxon>Actinomycetes</taxon>
        <taxon>Kitasatosporales</taxon>
        <taxon>Streptomycetaceae</taxon>
        <taxon>Streptomyces</taxon>
    </lineage>
</organism>
<feature type="compositionally biased region" description="Gly residues" evidence="1">
    <location>
        <begin position="105"/>
        <end position="118"/>
    </location>
</feature>
<evidence type="ECO:0000313" key="2">
    <source>
        <dbReference type="EMBL" id="MDT0444326.1"/>
    </source>
</evidence>
<protein>
    <submittedName>
        <fullName evidence="2">Uncharacterized protein</fullName>
    </submittedName>
</protein>
<gene>
    <name evidence="2" type="ORF">RM779_17235</name>
</gene>
<evidence type="ECO:0000256" key="1">
    <source>
        <dbReference type="SAM" id="MobiDB-lite"/>
    </source>
</evidence>
<proteinExistence type="predicted"/>
<accession>A0ABU2S5S0</accession>
<feature type="region of interest" description="Disordered" evidence="1">
    <location>
        <begin position="104"/>
        <end position="129"/>
    </location>
</feature>
<keyword evidence="3" id="KW-1185">Reference proteome</keyword>
<dbReference type="Proteomes" id="UP001183615">
    <property type="component" value="Unassembled WGS sequence"/>
</dbReference>